<reference evidence="2" key="1">
    <citation type="submission" date="2021-03" db="EMBL/GenBank/DDBJ databases">
        <title>Draft genome sequence of rust myrtle Austropuccinia psidii MF-1, a brazilian biotype.</title>
        <authorList>
            <person name="Quecine M.C."/>
            <person name="Pachon D.M.R."/>
            <person name="Bonatelli M.L."/>
            <person name="Correr F.H."/>
            <person name="Franceschini L.M."/>
            <person name="Leite T.F."/>
            <person name="Margarido G.R.A."/>
            <person name="Almeida C.A."/>
            <person name="Ferrarezi J.A."/>
            <person name="Labate C.A."/>
        </authorList>
    </citation>
    <scope>NUCLEOTIDE SEQUENCE</scope>
    <source>
        <strain evidence="2">MF-1</strain>
    </source>
</reference>
<dbReference type="Proteomes" id="UP000765509">
    <property type="component" value="Unassembled WGS sequence"/>
</dbReference>
<evidence type="ECO:0000256" key="1">
    <source>
        <dbReference type="SAM" id="MobiDB-lite"/>
    </source>
</evidence>
<feature type="compositionally biased region" description="Acidic residues" evidence="1">
    <location>
        <begin position="25"/>
        <end position="37"/>
    </location>
</feature>
<proteinExistence type="predicted"/>
<feature type="region of interest" description="Disordered" evidence="1">
    <location>
        <begin position="1"/>
        <end position="39"/>
    </location>
</feature>
<feature type="compositionally biased region" description="Polar residues" evidence="1">
    <location>
        <begin position="1"/>
        <end position="11"/>
    </location>
</feature>
<gene>
    <name evidence="2" type="ORF">O181_093019</name>
</gene>
<accession>A0A9Q3J0E3</accession>
<dbReference type="EMBL" id="AVOT02059674">
    <property type="protein sequence ID" value="MBW0553304.1"/>
    <property type="molecule type" value="Genomic_DNA"/>
</dbReference>
<evidence type="ECO:0000313" key="3">
    <source>
        <dbReference type="Proteomes" id="UP000765509"/>
    </source>
</evidence>
<dbReference type="AlphaFoldDB" id="A0A9Q3J0E3"/>
<evidence type="ECO:0000313" key="2">
    <source>
        <dbReference type="EMBL" id="MBW0553304.1"/>
    </source>
</evidence>
<dbReference type="OrthoDB" id="4847360at2759"/>
<keyword evidence="3" id="KW-1185">Reference proteome</keyword>
<comment type="caution">
    <text evidence="2">The sequence shown here is derived from an EMBL/GenBank/DDBJ whole genome shotgun (WGS) entry which is preliminary data.</text>
</comment>
<sequence>MWSYLKGSQETPSRRGGPRSRLGEAEDEEEESEETEVEAFLAGVTEAPEAPNRAISNQPIVSQDEKNFFKMMEKMTQFMRQLTQEVSLVEKPRSPELKTLSIKIPNNYDGTQAHKLGRFIQSFQLTLHHDPESFFSDRNKALYSTSFLAGRAGKLIEKYRSNIYHKDHSRLLNHWKVFKTQLFTLFGDPNEARKAEKEVDNIFTQIISLFDLSLHKEFYSYFWNILFIGINGDESVEIPVFANYLLGYNDN</sequence>
<name>A0A9Q3J0E3_9BASI</name>
<protein>
    <submittedName>
        <fullName evidence="2">Uncharacterized protein</fullName>
    </submittedName>
</protein>
<organism evidence="2 3">
    <name type="scientific">Austropuccinia psidii MF-1</name>
    <dbReference type="NCBI Taxonomy" id="1389203"/>
    <lineage>
        <taxon>Eukaryota</taxon>
        <taxon>Fungi</taxon>
        <taxon>Dikarya</taxon>
        <taxon>Basidiomycota</taxon>
        <taxon>Pucciniomycotina</taxon>
        <taxon>Pucciniomycetes</taxon>
        <taxon>Pucciniales</taxon>
        <taxon>Sphaerophragmiaceae</taxon>
        <taxon>Austropuccinia</taxon>
    </lineage>
</organism>